<dbReference type="EMBL" id="CP002069">
    <property type="protein sequence ID" value="ADI73100.1"/>
    <property type="molecule type" value="Genomic_DNA"/>
</dbReference>
<keyword evidence="1 3" id="KW-0315">Glutamine amidotransferase</keyword>
<dbReference type="CDD" id="cd01908">
    <property type="entry name" value="YafJ"/>
    <property type="match status" value="1"/>
</dbReference>
<name>D7E678_METEZ</name>
<dbReference type="HOGENOM" id="CLU_059273_0_1_2"/>
<dbReference type="PANTHER" id="PTHR42824:SF1">
    <property type="entry name" value="GLUTAMINE AMIDOTRANSFERASE YAFJ-RELATED"/>
    <property type="match status" value="1"/>
</dbReference>
<evidence type="ECO:0000259" key="2">
    <source>
        <dbReference type="PROSITE" id="PS51278"/>
    </source>
</evidence>
<dbReference type="PROSITE" id="PS51278">
    <property type="entry name" value="GATASE_TYPE_2"/>
    <property type="match status" value="1"/>
</dbReference>
<dbReference type="Proteomes" id="UP000000391">
    <property type="component" value="Chromosome"/>
</dbReference>
<dbReference type="OrthoDB" id="350529at2157"/>
<proteinExistence type="predicted"/>
<keyword evidence="3" id="KW-0808">Transferase</keyword>
<dbReference type="PANTHER" id="PTHR42824">
    <property type="entry name" value="GLUTAMINE AMIDOTRANSFERASE"/>
    <property type="match status" value="1"/>
</dbReference>
<gene>
    <name evidence="3" type="ordered locus">Metev_0169</name>
</gene>
<dbReference type="KEGG" id="mev:Metev_0169"/>
<dbReference type="InterPro" id="IPR029055">
    <property type="entry name" value="Ntn_hydrolases_N"/>
</dbReference>
<accession>D7E678</accession>
<dbReference type="AlphaFoldDB" id="D7E678"/>
<feature type="domain" description="Glutamine amidotransferase type-2" evidence="2">
    <location>
        <begin position="2"/>
        <end position="269"/>
    </location>
</feature>
<protein>
    <submittedName>
        <fullName evidence="3">Glutamine amidotransferase class-II</fullName>
    </submittedName>
</protein>
<dbReference type="InterPro" id="IPR017932">
    <property type="entry name" value="GATase_2_dom"/>
</dbReference>
<evidence type="ECO:0000313" key="4">
    <source>
        <dbReference type="Proteomes" id="UP000000391"/>
    </source>
</evidence>
<dbReference type="Pfam" id="PF13230">
    <property type="entry name" value="GATase_4"/>
    <property type="match status" value="1"/>
</dbReference>
<evidence type="ECO:0000313" key="3">
    <source>
        <dbReference type="EMBL" id="ADI73100.1"/>
    </source>
</evidence>
<dbReference type="GO" id="GO:0016740">
    <property type="term" value="F:transferase activity"/>
    <property type="evidence" value="ECO:0007669"/>
    <property type="project" value="UniProtKB-KW"/>
</dbReference>
<dbReference type="STRING" id="644295.Metev_0169"/>
<reference evidence="3 4" key="1">
    <citation type="submission" date="2010-06" db="EMBL/GenBank/DDBJ databases">
        <title>Complete sequence chromosome of Methanohalobium evestigatum Z-7303.</title>
        <authorList>
            <consortium name="US DOE Joint Genome Institute"/>
            <person name="Lucas S."/>
            <person name="Copeland A."/>
            <person name="Lapidus A."/>
            <person name="Cheng J.-F."/>
            <person name="Bruce D."/>
            <person name="Goodwin L."/>
            <person name="Pitluck S."/>
            <person name="Saunders E."/>
            <person name="Detter J.C."/>
            <person name="Han C."/>
            <person name="Tapia R."/>
            <person name="Land M."/>
            <person name="Hauser L."/>
            <person name="Kyrpides N."/>
            <person name="Mikhailova N."/>
            <person name="Sieprawska-Lupa M."/>
            <person name="Whitman W.B."/>
            <person name="Anderson I."/>
            <person name="Woyke T."/>
        </authorList>
    </citation>
    <scope>NUCLEOTIDE SEQUENCE [LARGE SCALE GENOMIC DNA]</scope>
    <source>
        <strain evidence="4">ATCC BAA-1072 / DSM 3721 / NBRC 107634 / OCM 161 / Z-7303</strain>
    </source>
</reference>
<dbReference type="SUPFAM" id="SSF56235">
    <property type="entry name" value="N-terminal nucleophile aminohydrolases (Ntn hydrolases)"/>
    <property type="match status" value="1"/>
</dbReference>
<sequence>MCELLGLSFNISIKPSISFTGFRSKGEQNPDGWGIAYYPVAYTKNKSSGKYVPNKYKSEKSAQIIKEPIKPENSKLSRFLINHQKIESKLIISHLRKSTKGKKNHTNTHPFSRELYGKEYVFAHNGTIQNKRLSSTGKFTPIGSTDSENIFCYLLNCIEEHGIAQWDFESFEWLSNKLNEINENGKLNCIFSDSEYLFCYQDNNLFNKLCYINRKPPNGTIRLSDNDLEIDLDEEKDDNQTGYVIATKKLTDENWIDFEPGELLVFKNGSLIYSNKCYIEHPNKNPISIEREILAVLRSHSHRVSLNHISQLSSGSIHEVKRAINSLLFDGYIRQDRRDRVSCNHEKATFYTNPIKRNYI</sequence>
<dbReference type="RefSeq" id="WP_013193668.1">
    <property type="nucleotide sequence ID" value="NC_014253.1"/>
</dbReference>
<dbReference type="GeneID" id="9345780"/>
<keyword evidence="4" id="KW-1185">Reference proteome</keyword>
<organism evidence="3 4">
    <name type="scientific">Methanohalobium evestigatum (strain ATCC BAA-1072 / DSM 3721 / NBRC 107634 / OCM 161 / Z-7303)</name>
    <dbReference type="NCBI Taxonomy" id="644295"/>
    <lineage>
        <taxon>Archaea</taxon>
        <taxon>Methanobacteriati</taxon>
        <taxon>Methanobacteriota</taxon>
        <taxon>Stenosarchaea group</taxon>
        <taxon>Methanomicrobia</taxon>
        <taxon>Methanosarcinales</taxon>
        <taxon>Methanosarcinaceae</taxon>
        <taxon>Methanohalobium</taxon>
    </lineage>
</organism>
<evidence type="ECO:0000256" key="1">
    <source>
        <dbReference type="ARBA" id="ARBA00022962"/>
    </source>
</evidence>
<dbReference type="Gene3D" id="3.60.20.10">
    <property type="entry name" value="Glutamine Phosphoribosylpyrophosphate, subunit 1, domain 1"/>
    <property type="match status" value="1"/>
</dbReference>
<dbReference type="InterPro" id="IPR026869">
    <property type="entry name" value="EgtC-like"/>
</dbReference>